<accession>C6T616</accession>
<proteinExistence type="evidence at transcript level"/>
<dbReference type="EMBL" id="BT092881">
    <property type="protein sequence ID" value="ACU17218.1"/>
    <property type="molecule type" value="mRNA"/>
</dbReference>
<protein>
    <submittedName>
        <fullName evidence="1">Uncharacterized protein</fullName>
    </submittedName>
</protein>
<reference evidence="1" key="1">
    <citation type="submission" date="2009-08" db="EMBL/GenBank/DDBJ databases">
        <authorList>
            <person name="Cheung F."/>
            <person name="Xiao Y."/>
            <person name="Chan A."/>
            <person name="Moskal W."/>
            <person name="Town C.D."/>
        </authorList>
    </citation>
    <scope>NUCLEOTIDE SEQUENCE</scope>
</reference>
<sequence>MPLQACPHKHIRYMCKSLVNHEKLVHTIRDIYQQVSRTMYCRTLMPCMCSLCGFCLELMD</sequence>
<evidence type="ECO:0000313" key="1">
    <source>
        <dbReference type="EMBL" id="ACU17218.1"/>
    </source>
</evidence>
<name>C6T616_SOYBN</name>
<dbReference type="AlphaFoldDB" id="C6T616"/>
<organism evidence="1">
    <name type="scientific">Glycine max</name>
    <name type="common">Soybean</name>
    <name type="synonym">Glycine hispida</name>
    <dbReference type="NCBI Taxonomy" id="3847"/>
    <lineage>
        <taxon>Eukaryota</taxon>
        <taxon>Viridiplantae</taxon>
        <taxon>Streptophyta</taxon>
        <taxon>Embryophyta</taxon>
        <taxon>Tracheophyta</taxon>
        <taxon>Spermatophyta</taxon>
        <taxon>Magnoliopsida</taxon>
        <taxon>eudicotyledons</taxon>
        <taxon>Gunneridae</taxon>
        <taxon>Pentapetalae</taxon>
        <taxon>rosids</taxon>
        <taxon>fabids</taxon>
        <taxon>Fabales</taxon>
        <taxon>Fabaceae</taxon>
        <taxon>Papilionoideae</taxon>
        <taxon>50 kb inversion clade</taxon>
        <taxon>NPAAA clade</taxon>
        <taxon>indigoferoid/millettioid clade</taxon>
        <taxon>Phaseoleae</taxon>
        <taxon>Glycine</taxon>
        <taxon>Glycine subgen. Soja</taxon>
    </lineage>
</organism>